<evidence type="ECO:0000256" key="1">
    <source>
        <dbReference type="SAM" id="Phobius"/>
    </source>
</evidence>
<protein>
    <submittedName>
        <fullName evidence="2">Uncharacterized protein</fullName>
    </submittedName>
</protein>
<gene>
    <name evidence="2" type="ORF">DHEL01_v209398</name>
</gene>
<name>A0A2P5HPL0_DIAHE</name>
<dbReference type="EMBL" id="MAVT02001059">
    <property type="protein sequence ID" value="POS72203.1"/>
    <property type="molecule type" value="Genomic_DNA"/>
</dbReference>
<accession>A0A2P5HPL0</accession>
<dbReference type="AlphaFoldDB" id="A0A2P5HPL0"/>
<feature type="transmembrane region" description="Helical" evidence="1">
    <location>
        <begin position="85"/>
        <end position="103"/>
    </location>
</feature>
<proteinExistence type="predicted"/>
<sequence length="108" mass="11659">MVIHLFTTQSLFDGDILETLRQYIAGISIELPNLGEQWENFSEWLSQPRTAAAAFQSFMYGGFTPAGGLFATLTSMAMIGTLMPLVLVISSVIASLVAAEVWVSGVGR</sequence>
<keyword evidence="1" id="KW-0812">Transmembrane</keyword>
<keyword evidence="1" id="KW-0472">Membrane</keyword>
<evidence type="ECO:0000313" key="3">
    <source>
        <dbReference type="Proteomes" id="UP000094444"/>
    </source>
</evidence>
<keyword evidence="1" id="KW-1133">Transmembrane helix</keyword>
<comment type="caution">
    <text evidence="2">The sequence shown here is derived from an EMBL/GenBank/DDBJ whole genome shotgun (WGS) entry which is preliminary data.</text>
</comment>
<feature type="transmembrane region" description="Helical" evidence="1">
    <location>
        <begin position="58"/>
        <end position="79"/>
    </location>
</feature>
<dbReference type="OrthoDB" id="440424at2759"/>
<organism evidence="2 3">
    <name type="scientific">Diaporthe helianthi</name>
    <dbReference type="NCBI Taxonomy" id="158607"/>
    <lineage>
        <taxon>Eukaryota</taxon>
        <taxon>Fungi</taxon>
        <taxon>Dikarya</taxon>
        <taxon>Ascomycota</taxon>
        <taxon>Pezizomycotina</taxon>
        <taxon>Sordariomycetes</taxon>
        <taxon>Sordariomycetidae</taxon>
        <taxon>Diaporthales</taxon>
        <taxon>Diaporthaceae</taxon>
        <taxon>Diaporthe</taxon>
    </lineage>
</organism>
<dbReference type="STRING" id="158607.A0A2P5HPL0"/>
<evidence type="ECO:0000313" key="2">
    <source>
        <dbReference type="EMBL" id="POS72203.1"/>
    </source>
</evidence>
<dbReference type="InParanoid" id="A0A2P5HPL0"/>
<keyword evidence="3" id="KW-1185">Reference proteome</keyword>
<dbReference type="Proteomes" id="UP000094444">
    <property type="component" value="Unassembled WGS sequence"/>
</dbReference>
<reference evidence="2" key="1">
    <citation type="submission" date="2017-09" db="EMBL/GenBank/DDBJ databases">
        <title>Polyketide synthases of a Diaporthe helianthi virulent isolate.</title>
        <authorList>
            <person name="Baroncelli R."/>
        </authorList>
    </citation>
    <scope>NUCLEOTIDE SEQUENCE [LARGE SCALE GENOMIC DNA]</scope>
    <source>
        <strain evidence="2">7/96</strain>
    </source>
</reference>